<evidence type="ECO:0000256" key="2">
    <source>
        <dbReference type="SAM" id="SignalP"/>
    </source>
</evidence>
<evidence type="ECO:0000313" key="4">
    <source>
        <dbReference type="EMBL" id="TKI04397.1"/>
    </source>
</evidence>
<proteinExistence type="predicted"/>
<evidence type="ECO:0000313" key="5">
    <source>
        <dbReference type="Proteomes" id="UP000305202"/>
    </source>
</evidence>
<evidence type="ECO:0000256" key="1">
    <source>
        <dbReference type="ARBA" id="ARBA00022729"/>
    </source>
</evidence>
<dbReference type="PANTHER" id="PTHR34823:SF1">
    <property type="entry name" value="CHITIN-BINDING TYPE-4 DOMAIN-CONTAINING PROTEIN"/>
    <property type="match status" value="1"/>
</dbReference>
<sequence length="200" mass="22359">MRQTLLFLTMIVAFFFNQNALAQNPVPFHGVVQSPESRSFLCSEQGGFRNRNCGDVAYEPQSIEGPKGFPAAGPADGHIASGGQARFAELNEQDVNRWYRVDINRGDNTFIWSLHATHATSSWRIFITRPDWNPNAPLTRAQFVLTPICSEEKQGAVPPTIVVLPCFIPPEYTGYHVILAVWDVADTPNAFYQVIDVQIH</sequence>
<dbReference type="CDD" id="cd21177">
    <property type="entry name" value="LPMO_AA10"/>
    <property type="match status" value="1"/>
</dbReference>
<dbReference type="Proteomes" id="UP000305202">
    <property type="component" value="Unassembled WGS sequence"/>
</dbReference>
<name>A0ABY2SGT0_9HYPH</name>
<accession>A0ABY2SGT0</accession>
<feature type="chain" id="PRO_5047114540" evidence="2">
    <location>
        <begin position="23"/>
        <end position="200"/>
    </location>
</feature>
<organism evidence="4 5">
    <name type="scientific">Martelella alba</name>
    <dbReference type="NCBI Taxonomy" id="2590451"/>
    <lineage>
        <taxon>Bacteria</taxon>
        <taxon>Pseudomonadati</taxon>
        <taxon>Pseudomonadota</taxon>
        <taxon>Alphaproteobacteria</taxon>
        <taxon>Hyphomicrobiales</taxon>
        <taxon>Aurantimonadaceae</taxon>
        <taxon>Martelella</taxon>
    </lineage>
</organism>
<dbReference type="InterPro" id="IPR051024">
    <property type="entry name" value="GlcNAc_Chitin_IntDeg"/>
</dbReference>
<reference evidence="4 5" key="1">
    <citation type="submission" date="2019-04" db="EMBL/GenBank/DDBJ databases">
        <authorList>
            <person name="Li M."/>
            <person name="Gao C."/>
        </authorList>
    </citation>
    <scope>NUCLEOTIDE SEQUENCE [LARGE SCALE GENOMIC DNA]</scope>
    <source>
        <strain evidence="4 5">BGMRC 2031</strain>
    </source>
</reference>
<keyword evidence="1 2" id="KW-0732">Signal</keyword>
<keyword evidence="5" id="KW-1185">Reference proteome</keyword>
<feature type="domain" description="Chitin-binding type-4" evidence="3">
    <location>
        <begin position="29"/>
        <end position="197"/>
    </location>
</feature>
<dbReference type="InterPro" id="IPR014756">
    <property type="entry name" value="Ig_E-set"/>
</dbReference>
<gene>
    <name evidence="4" type="ORF">FCN80_18150</name>
</gene>
<dbReference type="Gene3D" id="2.70.50.50">
    <property type="entry name" value="chitin-binding protein cbp21"/>
    <property type="match status" value="1"/>
</dbReference>
<dbReference type="SUPFAM" id="SSF81296">
    <property type="entry name" value="E set domains"/>
    <property type="match status" value="1"/>
</dbReference>
<evidence type="ECO:0000259" key="3">
    <source>
        <dbReference type="Pfam" id="PF03067"/>
    </source>
</evidence>
<dbReference type="Pfam" id="PF03067">
    <property type="entry name" value="LPMO_10"/>
    <property type="match status" value="1"/>
</dbReference>
<comment type="caution">
    <text evidence="4">The sequence shown here is derived from an EMBL/GenBank/DDBJ whole genome shotgun (WGS) entry which is preliminary data.</text>
</comment>
<protein>
    <submittedName>
        <fullName evidence="4">Chitin-binding protein</fullName>
    </submittedName>
</protein>
<feature type="signal peptide" evidence="2">
    <location>
        <begin position="1"/>
        <end position="22"/>
    </location>
</feature>
<dbReference type="PANTHER" id="PTHR34823">
    <property type="entry name" value="GLCNAC-BINDING PROTEIN A"/>
    <property type="match status" value="1"/>
</dbReference>
<dbReference type="EMBL" id="SZPQ01000029">
    <property type="protein sequence ID" value="TKI04397.1"/>
    <property type="molecule type" value="Genomic_DNA"/>
</dbReference>
<dbReference type="InterPro" id="IPR004302">
    <property type="entry name" value="Cellulose/chitin-bd_N"/>
</dbReference>